<dbReference type="Gene3D" id="3.40.50.720">
    <property type="entry name" value="NAD(P)-binding Rossmann-like Domain"/>
    <property type="match status" value="1"/>
</dbReference>
<dbReference type="SUPFAM" id="SSF51735">
    <property type="entry name" value="NAD(P)-binding Rossmann-fold domains"/>
    <property type="match status" value="1"/>
</dbReference>
<protein>
    <submittedName>
        <fullName evidence="2">Nucleoside-diphosphate sugar epimerase</fullName>
    </submittedName>
</protein>
<gene>
    <name evidence="2" type="ORF">Prubr_47060</name>
</gene>
<keyword evidence="3" id="KW-1185">Reference proteome</keyword>
<dbReference type="GO" id="GO:0044877">
    <property type="term" value="F:protein-containing complex binding"/>
    <property type="evidence" value="ECO:0007669"/>
    <property type="project" value="TreeGrafter"/>
</dbReference>
<feature type="domain" description="NAD(P)-binding" evidence="1">
    <location>
        <begin position="7"/>
        <end position="136"/>
    </location>
</feature>
<dbReference type="AlphaFoldDB" id="A0A810N8F5"/>
<dbReference type="InterPro" id="IPR036291">
    <property type="entry name" value="NAD(P)-bd_dom_sf"/>
</dbReference>
<dbReference type="Proteomes" id="UP000680866">
    <property type="component" value="Chromosome"/>
</dbReference>
<organism evidence="2 3">
    <name type="scientific">Polymorphospora rubra</name>
    <dbReference type="NCBI Taxonomy" id="338584"/>
    <lineage>
        <taxon>Bacteria</taxon>
        <taxon>Bacillati</taxon>
        <taxon>Actinomycetota</taxon>
        <taxon>Actinomycetes</taxon>
        <taxon>Micromonosporales</taxon>
        <taxon>Micromonosporaceae</taxon>
        <taxon>Polymorphospora</taxon>
    </lineage>
</organism>
<dbReference type="Pfam" id="PF13460">
    <property type="entry name" value="NAD_binding_10"/>
    <property type="match status" value="1"/>
</dbReference>
<accession>A0A810N8F5</accession>
<dbReference type="InterPro" id="IPR051207">
    <property type="entry name" value="ComplexI_NDUFA9_subunit"/>
</dbReference>
<dbReference type="PANTHER" id="PTHR12126">
    <property type="entry name" value="NADH-UBIQUINONE OXIDOREDUCTASE 39 KDA SUBUNIT-RELATED"/>
    <property type="match status" value="1"/>
</dbReference>
<dbReference type="KEGG" id="pry:Prubr_47060"/>
<sequence>MRIAVAGGTGAVGRHVVDVLRGRGHEPVVLSRSNGVDLVAGTGLGRPLDGVRAVVDVTSVQTRSAPEAERFFEAVTANLLAAGAAAGVRHHLALSIVGVDRAPVGYYAGKVAHERAVENGAVPWTILRATQFHEFAAQIHGQLRLGPLAFVPTMRSQPVAAREVAERLVHLAEGEPVGRATDLGGPREEMMADLVRAYARSVGARGPVIQIALPGALGRAMRDGTLVAGPDAEHGTQTFAEWLAARPAP</sequence>
<name>A0A810N8F5_9ACTN</name>
<proteinExistence type="predicted"/>
<evidence type="ECO:0000313" key="3">
    <source>
        <dbReference type="Proteomes" id="UP000680866"/>
    </source>
</evidence>
<evidence type="ECO:0000259" key="1">
    <source>
        <dbReference type="Pfam" id="PF13460"/>
    </source>
</evidence>
<reference evidence="2" key="1">
    <citation type="submission" date="2020-08" db="EMBL/GenBank/DDBJ databases">
        <title>Whole genome shotgun sequence of Polymorphospora rubra NBRC 101157.</title>
        <authorList>
            <person name="Komaki H."/>
            <person name="Tamura T."/>
        </authorList>
    </citation>
    <scope>NUCLEOTIDE SEQUENCE</scope>
    <source>
        <strain evidence="2">NBRC 101157</strain>
    </source>
</reference>
<dbReference type="EMBL" id="AP023359">
    <property type="protein sequence ID" value="BCJ67685.1"/>
    <property type="molecule type" value="Genomic_DNA"/>
</dbReference>
<dbReference type="PANTHER" id="PTHR12126:SF11">
    <property type="entry name" value="NADH DEHYDROGENASE [UBIQUINONE] 1 ALPHA SUBCOMPLEX SUBUNIT 9, MITOCHONDRIAL"/>
    <property type="match status" value="1"/>
</dbReference>
<dbReference type="InterPro" id="IPR016040">
    <property type="entry name" value="NAD(P)-bd_dom"/>
</dbReference>
<dbReference type="RefSeq" id="WP_212816989.1">
    <property type="nucleotide sequence ID" value="NZ_AP023359.1"/>
</dbReference>
<evidence type="ECO:0000313" key="2">
    <source>
        <dbReference type="EMBL" id="BCJ67685.1"/>
    </source>
</evidence>